<dbReference type="RefSeq" id="XP_024581646.1">
    <property type="nucleotide sequence ID" value="XM_024716005.1"/>
</dbReference>
<protein>
    <recommendedName>
        <fullName evidence="5">Glycosyl transferase family 1 domain-containing protein</fullName>
    </recommendedName>
</protein>
<dbReference type="OMA" id="ENEYHHA"/>
<evidence type="ECO:0008006" key="5">
    <source>
        <dbReference type="Google" id="ProtNLM"/>
    </source>
</evidence>
<dbReference type="Gene3D" id="3.40.50.2000">
    <property type="entry name" value="Glycogen Phosphorylase B"/>
    <property type="match status" value="1"/>
</dbReference>
<evidence type="ECO:0000256" key="2">
    <source>
        <dbReference type="SAM" id="Phobius"/>
    </source>
</evidence>
<dbReference type="Proteomes" id="UP000054928">
    <property type="component" value="Unassembled WGS sequence"/>
</dbReference>
<reference evidence="4" key="1">
    <citation type="submission" date="2014-09" db="EMBL/GenBank/DDBJ databases">
        <authorList>
            <person name="Sharma Rahul"/>
            <person name="Thines Marco"/>
        </authorList>
    </citation>
    <scope>NUCLEOTIDE SEQUENCE [LARGE SCALE GENOMIC DNA]</scope>
</reference>
<organism evidence="3 4">
    <name type="scientific">Plasmopara halstedii</name>
    <name type="common">Downy mildew of sunflower</name>
    <dbReference type="NCBI Taxonomy" id="4781"/>
    <lineage>
        <taxon>Eukaryota</taxon>
        <taxon>Sar</taxon>
        <taxon>Stramenopiles</taxon>
        <taxon>Oomycota</taxon>
        <taxon>Peronosporomycetes</taxon>
        <taxon>Peronosporales</taxon>
        <taxon>Peronosporaceae</taxon>
        <taxon>Plasmopara</taxon>
    </lineage>
</organism>
<dbReference type="OrthoDB" id="2100592at2759"/>
<feature type="region of interest" description="Disordered" evidence="1">
    <location>
        <begin position="1"/>
        <end position="22"/>
    </location>
</feature>
<dbReference type="SUPFAM" id="SSF53756">
    <property type="entry name" value="UDP-Glycosyltransferase/glycogen phosphorylase"/>
    <property type="match status" value="1"/>
</dbReference>
<sequence length="548" mass="62785">MSVVVPRSASNDSQQQPAKGSSTTKSRSVLFVVLQLLICVALVVNLCAIFTEVSFLTPELTTENRVQHLLKAAEEASPIFATDNETLLSNASYYPEEIFEVDWSREIKESDLLHENALHRACVTHKHSVIPWLFGYNGPDKVEELSVIVNRSDPMLLEKLRECPDVDLFLPHHLRSFGYCEDAAAYTKFLGSRMLPRWVLEVKFNDVKHNRSITYHDLCPHTPMLFFNHYWEGVPDADDWPATKALYLMPNIEMYELNESHYWRANLILCKTALCARYLRKWLRQQGNPRNTRVVYTRHTTTNLVLTVKNESQNHKVLTKNFANVSFLHTTGKSIQKGTRQVLDCWLKQPDFPRLDFYIDQELYNSSFYDYDRRINKSSNVLLHTGQLSATDFGHVISQGRYFLCPSIMEGYGHYINQARSANALIITTNAAPMNELITPSSGALVNAKIISYGEQFMGGISKRRYALRNISGLVANFGSHDVCDTVINVLHDTTPSEREQRAKKALQQYYFDTVFFAHKMRALRAFSRAIHHPSLRGKLQKGMSFMN</sequence>
<proteinExistence type="predicted"/>
<evidence type="ECO:0000256" key="1">
    <source>
        <dbReference type="SAM" id="MobiDB-lite"/>
    </source>
</evidence>
<name>A0A0P1AXA7_PLAHL</name>
<feature type="compositionally biased region" description="Polar residues" evidence="1">
    <location>
        <begin position="8"/>
        <end position="22"/>
    </location>
</feature>
<evidence type="ECO:0000313" key="3">
    <source>
        <dbReference type="EMBL" id="CEG45277.1"/>
    </source>
</evidence>
<accession>A0A0P1AXA7</accession>
<keyword evidence="2" id="KW-0812">Transmembrane</keyword>
<keyword evidence="4" id="KW-1185">Reference proteome</keyword>
<dbReference type="AlphaFoldDB" id="A0A0P1AXA7"/>
<dbReference type="GeneID" id="36396640"/>
<keyword evidence="2" id="KW-0472">Membrane</keyword>
<keyword evidence="2" id="KW-1133">Transmembrane helix</keyword>
<dbReference type="EMBL" id="CCYD01001551">
    <property type="protein sequence ID" value="CEG45277.1"/>
    <property type="molecule type" value="Genomic_DNA"/>
</dbReference>
<feature type="transmembrane region" description="Helical" evidence="2">
    <location>
        <begin position="29"/>
        <end position="51"/>
    </location>
</feature>
<evidence type="ECO:0000313" key="4">
    <source>
        <dbReference type="Proteomes" id="UP000054928"/>
    </source>
</evidence>